<evidence type="ECO:0000256" key="4">
    <source>
        <dbReference type="ARBA" id="ARBA00022448"/>
    </source>
</evidence>
<keyword evidence="4" id="KW-0813">Transport</keyword>
<dbReference type="Pfam" id="PF05871">
    <property type="entry name" value="ESCRT-II"/>
    <property type="match status" value="1"/>
</dbReference>
<keyword evidence="9" id="KW-1185">Reference proteome</keyword>
<dbReference type="InterPro" id="IPR008570">
    <property type="entry name" value="ESCRT-II_cplx_Vps25-sub"/>
</dbReference>
<dbReference type="Gene3D" id="1.10.10.10">
    <property type="entry name" value="Winged helix-like DNA-binding domain superfamily/Winged helix DNA-binding domain"/>
    <property type="match status" value="1"/>
</dbReference>
<dbReference type="EMBL" id="JH921440">
    <property type="protein sequence ID" value="EKD16020.1"/>
    <property type="molecule type" value="Genomic_DNA"/>
</dbReference>
<evidence type="ECO:0000313" key="8">
    <source>
        <dbReference type="EMBL" id="EKD16020.1"/>
    </source>
</evidence>
<comment type="subcellular location">
    <subcellularLocation>
        <location evidence="1">Cytoplasm</location>
    </subcellularLocation>
</comment>
<proteinExistence type="inferred from homology"/>
<dbReference type="KEGG" id="mbe:MBM_06031"/>
<dbReference type="SUPFAM" id="SSF46785">
    <property type="entry name" value="Winged helix' DNA-binding domain"/>
    <property type="match status" value="2"/>
</dbReference>
<gene>
    <name evidence="8" type="ORF">MBM_06031</name>
</gene>
<dbReference type="STRING" id="1072389.K1WEX4"/>
<dbReference type="GO" id="GO:0042803">
    <property type="term" value="F:protein homodimerization activity"/>
    <property type="evidence" value="ECO:0007669"/>
    <property type="project" value="TreeGrafter"/>
</dbReference>
<dbReference type="GO" id="GO:0016236">
    <property type="term" value="P:macroautophagy"/>
    <property type="evidence" value="ECO:0007669"/>
    <property type="project" value="UniProtKB-ARBA"/>
</dbReference>
<dbReference type="FunFam" id="1.10.10.570:FF:000003">
    <property type="entry name" value="Vacuolar protein-sorting-associated protein 25"/>
    <property type="match status" value="1"/>
</dbReference>
<evidence type="ECO:0000256" key="5">
    <source>
        <dbReference type="ARBA" id="ARBA00022490"/>
    </source>
</evidence>
<dbReference type="GO" id="GO:0043328">
    <property type="term" value="P:protein transport to vacuole involved in ubiquitin-dependent protein catabolic process via the multivesicular body sorting pathway"/>
    <property type="evidence" value="ECO:0007669"/>
    <property type="project" value="TreeGrafter"/>
</dbReference>
<dbReference type="InterPro" id="IPR014041">
    <property type="entry name" value="ESCRT-II_cplx_Vps25-sub_N"/>
</dbReference>
<dbReference type="Gene3D" id="1.10.10.570">
    <property type="entry name" value="Winged helix' DNA-binding domain. Chain C. Domain 1"/>
    <property type="match status" value="1"/>
</dbReference>
<name>K1WEX4_MARBU</name>
<dbReference type="FunCoup" id="K1WEX4">
    <property type="interactions" value="783"/>
</dbReference>
<dbReference type="HOGENOM" id="CLU_087657_0_1_1"/>
<comment type="similarity">
    <text evidence="2">Belongs to the VPS25 family.</text>
</comment>
<evidence type="ECO:0000256" key="2">
    <source>
        <dbReference type="ARBA" id="ARBA00009674"/>
    </source>
</evidence>
<keyword evidence="6" id="KW-0653">Protein transport</keyword>
<evidence type="ECO:0000256" key="3">
    <source>
        <dbReference type="ARBA" id="ARBA00017934"/>
    </source>
</evidence>
<evidence type="ECO:0000313" key="9">
    <source>
        <dbReference type="Proteomes" id="UP000006753"/>
    </source>
</evidence>
<evidence type="ECO:0000256" key="6">
    <source>
        <dbReference type="ARBA" id="ARBA00022927"/>
    </source>
</evidence>
<dbReference type="OrthoDB" id="245150at2759"/>
<sequence length="197" mass="22188">MTTNTPTTPFVFPKHYSFPPFFTLQPNLTTRHSQLQKWSSLVLSYARAHRLFRLALSSALTSPLFHNSAISKRLSREDAKEVVEYMVREGRAEWVGESHHSGTAKGGGAKGGEGGSVFWVWWRDVEEWAGLIGDWVDETAQKNTVLTLYELTESEATISQDFHGMDPDLLQRALGVLVKRGKAQVFGQEDQQGVKFF</sequence>
<dbReference type="PANTHER" id="PTHR13149:SF0">
    <property type="entry name" value="VACUOLAR PROTEIN-SORTING-ASSOCIATED PROTEIN 25"/>
    <property type="match status" value="1"/>
</dbReference>
<dbReference type="OMA" id="TRCLIMW"/>
<dbReference type="InParanoid" id="K1WEX4"/>
<dbReference type="InterPro" id="IPR036388">
    <property type="entry name" value="WH-like_DNA-bd_sf"/>
</dbReference>
<dbReference type="Proteomes" id="UP000006753">
    <property type="component" value="Unassembled WGS sequence"/>
</dbReference>
<protein>
    <recommendedName>
        <fullName evidence="3">Vacuolar protein-sorting-associated protein 25</fullName>
    </recommendedName>
    <alternativeName>
        <fullName evidence="7">ESCRT-II complex subunit VPS25</fullName>
    </alternativeName>
</protein>
<reference evidence="8 9" key="1">
    <citation type="journal article" date="2012" name="BMC Genomics">
        <title>Sequencing the genome of Marssonina brunnea reveals fungus-poplar co-evolution.</title>
        <authorList>
            <person name="Zhu S."/>
            <person name="Cao Y.-Z."/>
            <person name="Jiang C."/>
            <person name="Tan B.-Y."/>
            <person name="Wang Z."/>
            <person name="Feng S."/>
            <person name="Zhang L."/>
            <person name="Su X.-H."/>
            <person name="Brejova B."/>
            <person name="Vinar T."/>
            <person name="Xu M."/>
            <person name="Wang M.-X."/>
            <person name="Zhang S.-G."/>
            <person name="Huang M.-R."/>
            <person name="Wu R."/>
            <person name="Zhou Y."/>
        </authorList>
    </citation>
    <scope>NUCLEOTIDE SEQUENCE [LARGE SCALE GENOMIC DNA]</scope>
    <source>
        <strain evidence="8 9">MB_m1</strain>
    </source>
</reference>
<dbReference type="GO" id="GO:0000814">
    <property type="term" value="C:ESCRT II complex"/>
    <property type="evidence" value="ECO:0007669"/>
    <property type="project" value="InterPro"/>
</dbReference>
<evidence type="ECO:0000256" key="7">
    <source>
        <dbReference type="ARBA" id="ARBA00030094"/>
    </source>
</evidence>
<dbReference type="AlphaFoldDB" id="K1WEX4"/>
<dbReference type="GO" id="GO:0005198">
    <property type="term" value="F:structural molecule activity"/>
    <property type="evidence" value="ECO:0007669"/>
    <property type="project" value="TreeGrafter"/>
</dbReference>
<accession>K1WEX4</accession>
<dbReference type="PANTHER" id="PTHR13149">
    <property type="entry name" value="VACUOLAR PROTEIN SORTING-ASSOCIATED PROTEIN VPS25"/>
    <property type="match status" value="1"/>
</dbReference>
<dbReference type="FunFam" id="1.10.10.10:FF:000141">
    <property type="entry name" value="vacuolar protein-sorting-associated protein 25"/>
    <property type="match status" value="1"/>
</dbReference>
<keyword evidence="5" id="KW-0963">Cytoplasm</keyword>
<dbReference type="GeneID" id="18761966"/>
<dbReference type="RefSeq" id="XP_007293920.1">
    <property type="nucleotide sequence ID" value="XM_007293858.1"/>
</dbReference>
<dbReference type="InterPro" id="IPR036390">
    <property type="entry name" value="WH_DNA-bd_sf"/>
</dbReference>
<evidence type="ECO:0000256" key="1">
    <source>
        <dbReference type="ARBA" id="ARBA00004496"/>
    </source>
</evidence>
<organism evidence="8 9">
    <name type="scientific">Marssonina brunnea f. sp. multigermtubi (strain MB_m1)</name>
    <name type="common">Marssonina leaf spot fungus</name>
    <dbReference type="NCBI Taxonomy" id="1072389"/>
    <lineage>
        <taxon>Eukaryota</taxon>
        <taxon>Fungi</taxon>
        <taxon>Dikarya</taxon>
        <taxon>Ascomycota</taxon>
        <taxon>Pezizomycotina</taxon>
        <taxon>Leotiomycetes</taxon>
        <taxon>Helotiales</taxon>
        <taxon>Drepanopezizaceae</taxon>
        <taxon>Drepanopeziza</taxon>
    </lineage>
</organism>
<dbReference type="eggNOG" id="KOG4068">
    <property type="taxonomic scope" value="Eukaryota"/>
</dbReference>